<reference evidence="2 3" key="1">
    <citation type="submission" date="2020-10" db="EMBL/GenBank/DDBJ databases">
        <title>Connecting structure to function with the recovery of over 1000 high-quality activated sludge metagenome-assembled genomes encoding full-length rRNA genes using long-read sequencing.</title>
        <authorList>
            <person name="Singleton C.M."/>
            <person name="Petriglieri F."/>
            <person name="Kristensen J.M."/>
            <person name="Kirkegaard R.H."/>
            <person name="Michaelsen T.Y."/>
            <person name="Andersen M.H."/>
            <person name="Karst S.M."/>
            <person name="Dueholm M.S."/>
            <person name="Nielsen P.H."/>
            <person name="Albertsen M."/>
        </authorList>
    </citation>
    <scope>NUCLEOTIDE SEQUENCE [LARGE SCALE GENOMIC DNA]</scope>
    <source>
        <strain evidence="2">AalE_18-Q3-R2-46_BAT3C.188</strain>
    </source>
</reference>
<protein>
    <submittedName>
        <fullName evidence="2">Helix-turn-helix domain-containing protein</fullName>
    </submittedName>
</protein>
<proteinExistence type="predicted"/>
<evidence type="ECO:0000259" key="1">
    <source>
        <dbReference type="Pfam" id="PF12728"/>
    </source>
</evidence>
<dbReference type="EMBL" id="JADIXZ010000010">
    <property type="protein sequence ID" value="MBK6302338.1"/>
    <property type="molecule type" value="Genomic_DNA"/>
</dbReference>
<accession>A0A934X8T0</accession>
<name>A0A934X8T0_9MICO</name>
<organism evidence="2 3">
    <name type="scientific">Candidatus Phosphoribacter hodrii</name>
    <dbReference type="NCBI Taxonomy" id="2953743"/>
    <lineage>
        <taxon>Bacteria</taxon>
        <taxon>Bacillati</taxon>
        <taxon>Actinomycetota</taxon>
        <taxon>Actinomycetes</taxon>
        <taxon>Micrococcales</taxon>
        <taxon>Dermatophilaceae</taxon>
        <taxon>Candidatus Phosphoribacter</taxon>
    </lineage>
</organism>
<dbReference type="Gene3D" id="1.10.1660.10">
    <property type="match status" value="1"/>
</dbReference>
<dbReference type="AlphaFoldDB" id="A0A934X8T0"/>
<gene>
    <name evidence="2" type="ORF">IPF40_15405</name>
</gene>
<dbReference type="Pfam" id="PF12728">
    <property type="entry name" value="HTH_17"/>
    <property type="match status" value="1"/>
</dbReference>
<comment type="caution">
    <text evidence="2">The sequence shown here is derived from an EMBL/GenBank/DDBJ whole genome shotgun (WGS) entry which is preliminary data.</text>
</comment>
<evidence type="ECO:0000313" key="2">
    <source>
        <dbReference type="EMBL" id="MBK6302338.1"/>
    </source>
</evidence>
<feature type="domain" description="Helix-turn-helix" evidence="1">
    <location>
        <begin position="81"/>
        <end position="129"/>
    </location>
</feature>
<evidence type="ECO:0000313" key="3">
    <source>
        <dbReference type="Proteomes" id="UP000718281"/>
    </source>
</evidence>
<dbReference type="InterPro" id="IPR010093">
    <property type="entry name" value="SinI_DNA-bd"/>
</dbReference>
<dbReference type="InterPro" id="IPR009061">
    <property type="entry name" value="DNA-bd_dom_put_sf"/>
</dbReference>
<dbReference type="Proteomes" id="UP000718281">
    <property type="component" value="Unassembled WGS sequence"/>
</dbReference>
<dbReference type="NCBIfam" id="TIGR01764">
    <property type="entry name" value="excise"/>
    <property type="match status" value="1"/>
</dbReference>
<dbReference type="SUPFAM" id="SSF46955">
    <property type="entry name" value="Putative DNA-binding domain"/>
    <property type="match status" value="1"/>
</dbReference>
<sequence length="179" mass="19743">MSLSAESKTYLPLDGDAVARTVSALEHYLELQSREENPRYALVGPEGEVELPREAHEILTQVVAGMRSGQAIVVTPQSLRLTTQQAADLLGVSRPTVVKFIESGELDCERNSNRRVLLLKDVLAFRAARRERQLAAIAVTSADDDVEMDPQQLQGLLKEARAANAERRGRRAQAARQTI</sequence>
<dbReference type="InterPro" id="IPR041657">
    <property type="entry name" value="HTH_17"/>
</dbReference>
<dbReference type="GO" id="GO:0003677">
    <property type="term" value="F:DNA binding"/>
    <property type="evidence" value="ECO:0007669"/>
    <property type="project" value="InterPro"/>
</dbReference>